<dbReference type="GO" id="GO:0005524">
    <property type="term" value="F:ATP binding"/>
    <property type="evidence" value="ECO:0007669"/>
    <property type="project" value="UniProtKB-KW"/>
</dbReference>
<dbReference type="AlphaFoldDB" id="A0A814IN25"/>
<keyword evidence="5" id="KW-0547">Nucleotide-binding</keyword>
<dbReference type="EMBL" id="CAJNOR010000505">
    <property type="protein sequence ID" value="CAF0933583.1"/>
    <property type="molecule type" value="Genomic_DNA"/>
</dbReference>
<feature type="region of interest" description="Disordered" evidence="10">
    <location>
        <begin position="318"/>
        <end position="529"/>
    </location>
</feature>
<dbReference type="GO" id="GO:0004674">
    <property type="term" value="F:protein serine/threonine kinase activity"/>
    <property type="evidence" value="ECO:0007669"/>
    <property type="project" value="UniProtKB-KW"/>
</dbReference>
<dbReference type="PROSITE" id="PS50011">
    <property type="entry name" value="PROTEIN_KINASE_DOM"/>
    <property type="match status" value="1"/>
</dbReference>
<keyword evidence="6" id="KW-0418">Kinase</keyword>
<dbReference type="PRINTS" id="PR00109">
    <property type="entry name" value="TYRKINASE"/>
</dbReference>
<evidence type="ECO:0000256" key="5">
    <source>
        <dbReference type="ARBA" id="ARBA00022741"/>
    </source>
</evidence>
<comment type="caution">
    <text evidence="13">The sequence shown here is derived from an EMBL/GenBank/DDBJ whole genome shotgun (WGS) entry which is preliminary data.</text>
</comment>
<comment type="similarity">
    <text evidence="1">Belongs to the protein kinase superfamily. NEK Ser/Thr protein kinase family. NIMA subfamily.</text>
</comment>
<evidence type="ECO:0000313" key="12">
    <source>
        <dbReference type="EMBL" id="CAF0933583.1"/>
    </source>
</evidence>
<organism evidence="13 15">
    <name type="scientific">Adineta ricciae</name>
    <name type="common">Rotifer</name>
    <dbReference type="NCBI Taxonomy" id="249248"/>
    <lineage>
        <taxon>Eukaryota</taxon>
        <taxon>Metazoa</taxon>
        <taxon>Spiralia</taxon>
        <taxon>Gnathifera</taxon>
        <taxon>Rotifera</taxon>
        <taxon>Eurotatoria</taxon>
        <taxon>Bdelloidea</taxon>
        <taxon>Adinetida</taxon>
        <taxon>Adinetidae</taxon>
        <taxon>Adineta</taxon>
    </lineage>
</organism>
<dbReference type="OrthoDB" id="248923at2759"/>
<accession>A0A814IN25</accession>
<evidence type="ECO:0000313" key="15">
    <source>
        <dbReference type="Proteomes" id="UP000663852"/>
    </source>
</evidence>
<keyword evidence="4" id="KW-0808">Transferase</keyword>
<evidence type="ECO:0000313" key="14">
    <source>
        <dbReference type="Proteomes" id="UP000663828"/>
    </source>
</evidence>
<dbReference type="EC" id="2.7.11.1" evidence="2"/>
<gene>
    <name evidence="13" type="ORF">EDS130_LOCUS16092</name>
    <name evidence="12" type="ORF">XAT740_LOCUS9717</name>
</gene>
<dbReference type="Gene3D" id="1.10.510.10">
    <property type="entry name" value="Transferase(Phosphotransferase) domain 1"/>
    <property type="match status" value="1"/>
</dbReference>
<feature type="compositionally biased region" description="Acidic residues" evidence="10">
    <location>
        <begin position="346"/>
        <end position="356"/>
    </location>
</feature>
<evidence type="ECO:0000256" key="6">
    <source>
        <dbReference type="ARBA" id="ARBA00022777"/>
    </source>
</evidence>
<feature type="compositionally biased region" description="Low complexity" evidence="10">
    <location>
        <begin position="498"/>
        <end position="510"/>
    </location>
</feature>
<evidence type="ECO:0000256" key="2">
    <source>
        <dbReference type="ARBA" id="ARBA00012513"/>
    </source>
</evidence>
<dbReference type="PANTHER" id="PTHR44899">
    <property type="entry name" value="CAMK FAMILY PROTEIN KINASE"/>
    <property type="match status" value="1"/>
</dbReference>
<sequence length="646" mass="73689">MGDKDEPQMYKKRYKIDKKLGAGNFGTAYLVTDLKSKTEPKVLKVVRLGEMDENETVDSVREAELLSNLHNDYIVKFHESFLENDCLCIVTEFCEGGDLDQRLKELKKQNRTLEEDQAIEWLIQILIAVQYMHKSRILHRDLKARNIFLKNNKIKIGDFGISRILVGTMDVATTFTGTPYYMSPEVMKHDGYEAKSDIWSVGCLLYEMCTCQHAFDGKGLMNVIYKVVEGKPPELPKTYSKELNDLLKKMFIKDPKNRPTAAQLLEAPFLIGHRQRTKLTGPLENTINGKLRLNEINQRFEKSVNYGEMRDQKWSAYGKDFVPSDENDSESENTIQQKHLPPVHDEPEEEAEEDEEQTVKPAQTMSATQRALMEKKMKAADANAQRISQHIQSEAARNQQMRREKTSLGTMRQPKPPDEDSDNHDEEPANNYPRNAGPNRGAPRRAPFDGGYEDRPITPMRGSYQQVADRLGGDYDSGYTDRRTNNQSPTRDNERTLSSQRAMSASQRSMGSTNSMSRTIGPHRASNYQQREKYVSPAKTLGGSMTREKSTLYDDGATLRDAPKNDAYGPQARDAKIHKLRATAISKLGEATFEKVYDYYVKQRTLQRTDTNLDDAQIAQGLKSIVNNTTNCFEVDQLVFLELMRE</sequence>
<feature type="domain" description="Protein kinase" evidence="11">
    <location>
        <begin position="14"/>
        <end position="270"/>
    </location>
</feature>
<dbReference type="Proteomes" id="UP000663852">
    <property type="component" value="Unassembled WGS sequence"/>
</dbReference>
<evidence type="ECO:0000256" key="4">
    <source>
        <dbReference type="ARBA" id="ARBA00022679"/>
    </source>
</evidence>
<evidence type="ECO:0000256" key="8">
    <source>
        <dbReference type="ARBA" id="ARBA00047899"/>
    </source>
</evidence>
<evidence type="ECO:0000256" key="1">
    <source>
        <dbReference type="ARBA" id="ARBA00010886"/>
    </source>
</evidence>
<keyword evidence="7" id="KW-0067">ATP-binding</keyword>
<dbReference type="Proteomes" id="UP000663828">
    <property type="component" value="Unassembled WGS sequence"/>
</dbReference>
<evidence type="ECO:0000256" key="9">
    <source>
        <dbReference type="ARBA" id="ARBA00048679"/>
    </source>
</evidence>
<feature type="compositionally biased region" description="Polar residues" evidence="10">
    <location>
        <begin position="385"/>
        <end position="399"/>
    </location>
</feature>
<dbReference type="SUPFAM" id="SSF56112">
    <property type="entry name" value="Protein kinase-like (PK-like)"/>
    <property type="match status" value="1"/>
</dbReference>
<keyword evidence="3" id="KW-0723">Serine/threonine-protein kinase</keyword>
<reference evidence="13" key="1">
    <citation type="submission" date="2021-02" db="EMBL/GenBank/DDBJ databases">
        <authorList>
            <person name="Nowell W R."/>
        </authorList>
    </citation>
    <scope>NUCLEOTIDE SEQUENCE</scope>
</reference>
<dbReference type="InterPro" id="IPR008271">
    <property type="entry name" value="Ser/Thr_kinase_AS"/>
</dbReference>
<dbReference type="InterPro" id="IPR000719">
    <property type="entry name" value="Prot_kinase_dom"/>
</dbReference>
<dbReference type="EMBL" id="CAJNOJ010000069">
    <property type="protein sequence ID" value="CAF1024919.1"/>
    <property type="molecule type" value="Genomic_DNA"/>
</dbReference>
<dbReference type="Gene3D" id="3.30.200.20">
    <property type="entry name" value="Phosphorylase Kinase, domain 1"/>
    <property type="match status" value="1"/>
</dbReference>
<evidence type="ECO:0000313" key="13">
    <source>
        <dbReference type="EMBL" id="CAF1024919.1"/>
    </source>
</evidence>
<evidence type="ECO:0000256" key="3">
    <source>
        <dbReference type="ARBA" id="ARBA00022527"/>
    </source>
</evidence>
<dbReference type="InterPro" id="IPR051131">
    <property type="entry name" value="NEK_Ser/Thr_kinase_NIMA"/>
</dbReference>
<feature type="compositionally biased region" description="Polar residues" evidence="10">
    <location>
        <begin position="360"/>
        <end position="369"/>
    </location>
</feature>
<evidence type="ECO:0000256" key="7">
    <source>
        <dbReference type="ARBA" id="ARBA00022840"/>
    </source>
</evidence>
<name>A0A814IN25_ADIRI</name>
<evidence type="ECO:0000256" key="10">
    <source>
        <dbReference type="SAM" id="MobiDB-lite"/>
    </source>
</evidence>
<evidence type="ECO:0000259" key="11">
    <source>
        <dbReference type="PROSITE" id="PS50011"/>
    </source>
</evidence>
<comment type="catalytic activity">
    <reaction evidence="8">
        <text>L-threonyl-[protein] + ATP = O-phospho-L-threonyl-[protein] + ADP + H(+)</text>
        <dbReference type="Rhea" id="RHEA:46608"/>
        <dbReference type="Rhea" id="RHEA-COMP:11060"/>
        <dbReference type="Rhea" id="RHEA-COMP:11605"/>
        <dbReference type="ChEBI" id="CHEBI:15378"/>
        <dbReference type="ChEBI" id="CHEBI:30013"/>
        <dbReference type="ChEBI" id="CHEBI:30616"/>
        <dbReference type="ChEBI" id="CHEBI:61977"/>
        <dbReference type="ChEBI" id="CHEBI:456216"/>
        <dbReference type="EC" id="2.7.11.1"/>
    </reaction>
</comment>
<dbReference type="PANTHER" id="PTHR44899:SF8">
    <property type="entry name" value="NIMA-RELATED KINASE 11"/>
    <property type="match status" value="1"/>
</dbReference>
<dbReference type="PROSITE" id="PS00108">
    <property type="entry name" value="PROTEIN_KINASE_ST"/>
    <property type="match status" value="1"/>
</dbReference>
<dbReference type="InterPro" id="IPR011009">
    <property type="entry name" value="Kinase-like_dom_sf"/>
</dbReference>
<proteinExistence type="inferred from homology"/>
<protein>
    <recommendedName>
        <fullName evidence="2">non-specific serine/threonine protein kinase</fullName>
        <ecNumber evidence="2">2.7.11.1</ecNumber>
    </recommendedName>
</protein>
<dbReference type="InterPro" id="IPR001245">
    <property type="entry name" value="Ser-Thr/Tyr_kinase_cat_dom"/>
</dbReference>
<keyword evidence="14" id="KW-1185">Reference proteome</keyword>
<comment type="catalytic activity">
    <reaction evidence="9">
        <text>L-seryl-[protein] + ATP = O-phospho-L-seryl-[protein] + ADP + H(+)</text>
        <dbReference type="Rhea" id="RHEA:17989"/>
        <dbReference type="Rhea" id="RHEA-COMP:9863"/>
        <dbReference type="Rhea" id="RHEA-COMP:11604"/>
        <dbReference type="ChEBI" id="CHEBI:15378"/>
        <dbReference type="ChEBI" id="CHEBI:29999"/>
        <dbReference type="ChEBI" id="CHEBI:30616"/>
        <dbReference type="ChEBI" id="CHEBI:83421"/>
        <dbReference type="ChEBI" id="CHEBI:456216"/>
        <dbReference type="EC" id="2.7.11.1"/>
    </reaction>
</comment>
<dbReference type="Pfam" id="PF00069">
    <property type="entry name" value="Pkinase"/>
    <property type="match status" value="1"/>
</dbReference>
<dbReference type="SMART" id="SM00220">
    <property type="entry name" value="S_TKc"/>
    <property type="match status" value="1"/>
</dbReference>